<evidence type="ECO:0000313" key="3">
    <source>
        <dbReference type="Proteomes" id="UP000236311"/>
    </source>
</evidence>
<dbReference type="Proteomes" id="UP000236311">
    <property type="component" value="Unassembled WGS sequence"/>
</dbReference>
<dbReference type="Pfam" id="PF01370">
    <property type="entry name" value="Epimerase"/>
    <property type="match status" value="1"/>
</dbReference>
<dbReference type="SUPFAM" id="SSF51735">
    <property type="entry name" value="NAD(P)-binding Rossmann-fold domains"/>
    <property type="match status" value="1"/>
</dbReference>
<dbReference type="EMBL" id="OFSM01000001">
    <property type="protein sequence ID" value="SOY27502.1"/>
    <property type="molecule type" value="Genomic_DNA"/>
</dbReference>
<keyword evidence="3" id="KW-1185">Reference proteome</keyword>
<dbReference type="PANTHER" id="PTHR43245">
    <property type="entry name" value="BIFUNCTIONAL POLYMYXIN RESISTANCE PROTEIN ARNA"/>
    <property type="match status" value="1"/>
</dbReference>
<evidence type="ECO:0000259" key="1">
    <source>
        <dbReference type="Pfam" id="PF01370"/>
    </source>
</evidence>
<dbReference type="PANTHER" id="PTHR43245:SF51">
    <property type="entry name" value="SHORT CHAIN DEHYDROGENASE_REDUCTASE FAMILY 42E, MEMBER 2"/>
    <property type="match status" value="1"/>
</dbReference>
<dbReference type="AlphaFoldDB" id="A0A2K4ZAK9"/>
<accession>A0A2K4ZAK9</accession>
<dbReference type="OrthoDB" id="9809586at2"/>
<dbReference type="Gene3D" id="3.40.50.720">
    <property type="entry name" value="NAD(P)-binding Rossmann-like Domain"/>
    <property type="match status" value="1"/>
</dbReference>
<protein>
    <submittedName>
        <fullName evidence="2">NAD dependent epimerase/dehydratase family protein</fullName>
    </submittedName>
</protein>
<feature type="domain" description="NAD-dependent epimerase/dehydratase" evidence="1">
    <location>
        <begin position="3"/>
        <end position="216"/>
    </location>
</feature>
<evidence type="ECO:0000313" key="2">
    <source>
        <dbReference type="EMBL" id="SOY27502.1"/>
    </source>
</evidence>
<dbReference type="InterPro" id="IPR050177">
    <property type="entry name" value="Lipid_A_modif_metabolic_enz"/>
</dbReference>
<name>A0A2K4ZAK9_9FIRM</name>
<organism evidence="2 3">
    <name type="scientific">Acetatifactor muris</name>
    <dbReference type="NCBI Taxonomy" id="879566"/>
    <lineage>
        <taxon>Bacteria</taxon>
        <taxon>Bacillati</taxon>
        <taxon>Bacillota</taxon>
        <taxon>Clostridia</taxon>
        <taxon>Lachnospirales</taxon>
        <taxon>Lachnospiraceae</taxon>
        <taxon>Acetatifactor</taxon>
    </lineage>
</organism>
<gene>
    <name evidence="2" type="ORF">AMURIS_00206</name>
</gene>
<dbReference type="RefSeq" id="WP_103237622.1">
    <property type="nucleotide sequence ID" value="NZ_JANJZD010000016.1"/>
</dbReference>
<dbReference type="InterPro" id="IPR001509">
    <property type="entry name" value="Epimerase_deHydtase"/>
</dbReference>
<dbReference type="InterPro" id="IPR036291">
    <property type="entry name" value="NAD(P)-bd_dom_sf"/>
</dbReference>
<sequence>MKILVIGGSYFFGRVFVMLASKEHEITVVNRGTYSLAEFGVQQIKGDRRDEGVWRSLEGNFDVIVDFCAYEPGDIARVLDNLTGKVRQYIFISTVDVYERGSGGRRGEDAPLETRIFPGEAGAYIAGKVALEREVREKCAEKGIHWTVLRPAILYGPFNYAPRESAYIKMMVQQHVLPRITDSKGEFQFVYVKDAAGAVLRCLLNEKAYGQAYNLCQDQVMTYGLLAGELKKAADVDVTVLSMTAEEAAERNVPLPFPVTQEESELYANDRSRQELGISYTGISEGMMKTYRAFKGVYVQA</sequence>
<reference evidence="2 3" key="1">
    <citation type="submission" date="2018-01" db="EMBL/GenBank/DDBJ databases">
        <authorList>
            <person name="Gaut B.S."/>
            <person name="Morton B.R."/>
            <person name="Clegg M.T."/>
            <person name="Duvall M.R."/>
        </authorList>
    </citation>
    <scope>NUCLEOTIDE SEQUENCE [LARGE SCALE GENOMIC DNA]</scope>
    <source>
        <strain evidence="2">GP69</strain>
    </source>
</reference>
<proteinExistence type="predicted"/>